<dbReference type="PROSITE" id="PS50835">
    <property type="entry name" value="IG_LIKE"/>
    <property type="match status" value="1"/>
</dbReference>
<dbReference type="InterPro" id="IPR013783">
    <property type="entry name" value="Ig-like_fold"/>
</dbReference>
<keyword evidence="1 3" id="KW-0732">Signal</keyword>
<keyword evidence="2" id="KW-0677">Repeat</keyword>
<dbReference type="InterPro" id="IPR007110">
    <property type="entry name" value="Ig-like_dom"/>
</dbReference>
<feature type="domain" description="Ig-like" evidence="4">
    <location>
        <begin position="59"/>
        <end position="126"/>
    </location>
</feature>
<sequence>MRSVFKIVFLVSVENLGLEGWMHETNGTDEPICRAAMEMQTWRTALWTHSYPTILKNGCPVKGDPTPNITWFHGEQPVANVTGLMYHILAAGQILQVANLSGGSHWDFSCLAQNEAGMLVQKASLVIQDYWWSVDRLATCSASCGNRGVQQPRLRCLLNSTEVDPTHCAGKVRPAAQPIACNRRDCPSRPVSTQNCWSEACNVHWRVSLWTLCTATCGSYGFQSRRVECVHTRTNKAVPDHLCSWGPRPANWQRCNITPCENTECRDTTRYCEKVKQLKLCQLNQFKSRCCGTCGKA</sequence>
<evidence type="ECO:0000313" key="7">
    <source>
        <dbReference type="Proteomes" id="UP000326062"/>
    </source>
</evidence>
<evidence type="ECO:0000256" key="3">
    <source>
        <dbReference type="SAM" id="SignalP"/>
    </source>
</evidence>
<dbReference type="SUPFAM" id="SSF82895">
    <property type="entry name" value="TSP-1 type 1 repeat"/>
    <property type="match status" value="2"/>
</dbReference>
<protein>
    <recommendedName>
        <fullName evidence="8">PLAC domain-containing protein</fullName>
    </recommendedName>
</protein>
<proteinExistence type="predicted"/>
<evidence type="ECO:0000313" key="6">
    <source>
        <dbReference type="EMBL" id="KAB0368878.1"/>
    </source>
</evidence>
<feature type="chain" id="PRO_5024446605" description="PLAC domain-containing protein" evidence="3">
    <location>
        <begin position="21"/>
        <end position="297"/>
    </location>
</feature>
<comment type="caution">
    <text evidence="6">The sequence shown here is derived from an EMBL/GenBank/DDBJ whole genome shotgun (WGS) entry which is preliminary data.</text>
</comment>
<evidence type="ECO:0000259" key="4">
    <source>
        <dbReference type="PROSITE" id="PS50835"/>
    </source>
</evidence>
<dbReference type="InterPro" id="IPR010909">
    <property type="entry name" value="PLAC"/>
</dbReference>
<reference evidence="6 7" key="1">
    <citation type="submission" date="2019-06" db="EMBL/GenBank/DDBJ databases">
        <title>Discovery of a novel chromosome fission-fusion reversal in muntjac.</title>
        <authorList>
            <person name="Mudd A.B."/>
            <person name="Bredeson J.V."/>
            <person name="Baum R."/>
            <person name="Hockemeyer D."/>
            <person name="Rokhsar D.S."/>
        </authorList>
    </citation>
    <scope>NUCLEOTIDE SEQUENCE [LARGE SCALE GENOMIC DNA]</scope>
    <source>
        <strain evidence="6">UCam_UCB_Mr</strain>
        <tissue evidence="6">Fibroblast cell line</tissue>
    </source>
</reference>
<name>A0A5N3X6W3_MUNRE</name>
<dbReference type="SMART" id="SM00209">
    <property type="entry name" value="TSP1"/>
    <property type="match status" value="2"/>
</dbReference>
<feature type="signal peptide" evidence="3">
    <location>
        <begin position="1"/>
        <end position="20"/>
    </location>
</feature>
<evidence type="ECO:0000256" key="2">
    <source>
        <dbReference type="ARBA" id="ARBA00022737"/>
    </source>
</evidence>
<accession>A0A5N3X6W3</accession>
<keyword evidence="7" id="KW-1185">Reference proteome</keyword>
<dbReference type="Gene3D" id="2.60.40.10">
    <property type="entry name" value="Immunoglobulins"/>
    <property type="match status" value="1"/>
</dbReference>
<dbReference type="SUPFAM" id="SSF48726">
    <property type="entry name" value="Immunoglobulin"/>
    <property type="match status" value="1"/>
</dbReference>
<dbReference type="PROSITE" id="PS50092">
    <property type="entry name" value="TSP1"/>
    <property type="match status" value="1"/>
</dbReference>
<dbReference type="InterPro" id="IPR036383">
    <property type="entry name" value="TSP1_rpt_sf"/>
</dbReference>
<feature type="domain" description="PLAC" evidence="5">
    <location>
        <begin position="261"/>
        <end position="297"/>
    </location>
</feature>
<dbReference type="PROSITE" id="PS50900">
    <property type="entry name" value="PLAC"/>
    <property type="match status" value="1"/>
</dbReference>
<dbReference type="EMBL" id="VCEB01000017">
    <property type="protein sequence ID" value="KAB0368878.1"/>
    <property type="molecule type" value="Genomic_DNA"/>
</dbReference>
<dbReference type="FunFam" id="2.20.100.10:FF:000041">
    <property type="entry name" value="ADAMTS like 1"/>
    <property type="match status" value="1"/>
</dbReference>
<gene>
    <name evidence="6" type="ORF">FD755_019912</name>
</gene>
<dbReference type="InterPro" id="IPR036179">
    <property type="entry name" value="Ig-like_dom_sf"/>
</dbReference>
<evidence type="ECO:0000259" key="5">
    <source>
        <dbReference type="PROSITE" id="PS50900"/>
    </source>
</evidence>
<organism evidence="6 7">
    <name type="scientific">Muntiacus reevesi</name>
    <name type="common">Reeves' muntjac</name>
    <name type="synonym">Cervus reevesi</name>
    <dbReference type="NCBI Taxonomy" id="9886"/>
    <lineage>
        <taxon>Eukaryota</taxon>
        <taxon>Metazoa</taxon>
        <taxon>Chordata</taxon>
        <taxon>Craniata</taxon>
        <taxon>Vertebrata</taxon>
        <taxon>Euteleostomi</taxon>
        <taxon>Mammalia</taxon>
        <taxon>Eutheria</taxon>
        <taxon>Laurasiatheria</taxon>
        <taxon>Artiodactyla</taxon>
        <taxon>Ruminantia</taxon>
        <taxon>Pecora</taxon>
        <taxon>Cervidae</taxon>
        <taxon>Muntiacinae</taxon>
        <taxon>Muntiacus</taxon>
    </lineage>
</organism>
<evidence type="ECO:0000256" key="1">
    <source>
        <dbReference type="ARBA" id="ARBA00022729"/>
    </source>
</evidence>
<dbReference type="Pfam" id="PF19030">
    <property type="entry name" value="TSP1_ADAMTS"/>
    <property type="match status" value="1"/>
</dbReference>
<evidence type="ECO:0008006" key="8">
    <source>
        <dbReference type="Google" id="ProtNLM"/>
    </source>
</evidence>
<dbReference type="Pfam" id="PF08686">
    <property type="entry name" value="PLAC"/>
    <property type="match status" value="1"/>
</dbReference>
<dbReference type="AlphaFoldDB" id="A0A5N3X6W3"/>
<dbReference type="Pfam" id="PF07679">
    <property type="entry name" value="I-set"/>
    <property type="match status" value="1"/>
</dbReference>
<dbReference type="InterPro" id="IPR013098">
    <property type="entry name" value="Ig_I-set"/>
</dbReference>
<dbReference type="InterPro" id="IPR000884">
    <property type="entry name" value="TSP1_rpt"/>
</dbReference>
<dbReference type="Gene3D" id="2.20.100.10">
    <property type="entry name" value="Thrombospondin type-1 (TSP1) repeat"/>
    <property type="match status" value="2"/>
</dbReference>
<dbReference type="Proteomes" id="UP000326062">
    <property type="component" value="Chromosome 19"/>
</dbReference>